<gene>
    <name evidence="1" type="ORF">DM01DRAFT_97604</name>
</gene>
<name>A0A1X2G360_9FUNG</name>
<comment type="caution">
    <text evidence="1">The sequence shown here is derived from an EMBL/GenBank/DDBJ whole genome shotgun (WGS) entry which is preliminary data.</text>
</comment>
<accession>A0A1X2G360</accession>
<proteinExistence type="predicted"/>
<evidence type="ECO:0000313" key="1">
    <source>
        <dbReference type="EMBL" id="ORX43491.1"/>
    </source>
</evidence>
<reference evidence="1 2" key="1">
    <citation type="submission" date="2016-07" db="EMBL/GenBank/DDBJ databases">
        <title>Pervasive Adenine N6-methylation of Active Genes in Fungi.</title>
        <authorList>
            <consortium name="DOE Joint Genome Institute"/>
            <person name="Mondo S.J."/>
            <person name="Dannebaum R.O."/>
            <person name="Kuo R.C."/>
            <person name="Labutti K."/>
            <person name="Haridas S."/>
            <person name="Kuo A."/>
            <person name="Salamov A."/>
            <person name="Ahrendt S.R."/>
            <person name="Lipzen A."/>
            <person name="Sullivan W."/>
            <person name="Andreopoulos W.B."/>
            <person name="Clum A."/>
            <person name="Lindquist E."/>
            <person name="Daum C."/>
            <person name="Ramamoorthy G.K."/>
            <person name="Gryganskyi A."/>
            <person name="Culley D."/>
            <person name="Magnuson J.K."/>
            <person name="James T.Y."/>
            <person name="O'Malley M.A."/>
            <person name="Stajich J.E."/>
            <person name="Spatafora J.W."/>
            <person name="Visel A."/>
            <person name="Grigoriev I.V."/>
        </authorList>
    </citation>
    <scope>NUCLEOTIDE SEQUENCE [LARGE SCALE GENOMIC DNA]</scope>
    <source>
        <strain evidence="1 2">NRRL 3301</strain>
    </source>
</reference>
<keyword evidence="2" id="KW-1185">Reference proteome</keyword>
<sequence>MKAINQNEWPASFLRLVHDCKSTRHLSVYYYFIFLLLHNFDSRLLLSTSHTLLHSCANFRRIAFWAYFRPTSFSKITWGTGPKIKKMT</sequence>
<dbReference type="Proteomes" id="UP000242146">
    <property type="component" value="Unassembled WGS sequence"/>
</dbReference>
<evidence type="ECO:0000313" key="2">
    <source>
        <dbReference type="Proteomes" id="UP000242146"/>
    </source>
</evidence>
<dbReference type="AlphaFoldDB" id="A0A1X2G360"/>
<protein>
    <submittedName>
        <fullName evidence="1">Uncharacterized protein</fullName>
    </submittedName>
</protein>
<dbReference type="EMBL" id="MCGT01000055">
    <property type="protein sequence ID" value="ORX43491.1"/>
    <property type="molecule type" value="Genomic_DNA"/>
</dbReference>
<organism evidence="1 2">
    <name type="scientific">Hesseltinella vesiculosa</name>
    <dbReference type="NCBI Taxonomy" id="101127"/>
    <lineage>
        <taxon>Eukaryota</taxon>
        <taxon>Fungi</taxon>
        <taxon>Fungi incertae sedis</taxon>
        <taxon>Mucoromycota</taxon>
        <taxon>Mucoromycotina</taxon>
        <taxon>Mucoromycetes</taxon>
        <taxon>Mucorales</taxon>
        <taxon>Cunninghamellaceae</taxon>
        <taxon>Hesseltinella</taxon>
    </lineage>
</organism>